<evidence type="ECO:0000259" key="1">
    <source>
        <dbReference type="SMART" id="SM00833"/>
    </source>
</evidence>
<dbReference type="STRING" id="134849.SAMN05443668_1359"/>
<dbReference type="SUPFAM" id="SSF90002">
    <property type="entry name" value="Hypothetical protein YjiA, C-terminal domain"/>
    <property type="match status" value="1"/>
</dbReference>
<dbReference type="InterPro" id="IPR011629">
    <property type="entry name" value="CobW-like_C"/>
</dbReference>
<dbReference type="OrthoDB" id="9808822at2"/>
<reference evidence="2 3" key="1">
    <citation type="submission" date="2016-11" db="EMBL/GenBank/DDBJ databases">
        <authorList>
            <person name="Jaros S."/>
            <person name="Januszkiewicz K."/>
            <person name="Wedrychowicz H."/>
        </authorList>
    </citation>
    <scope>NUCLEOTIDE SEQUENCE [LARGE SCALE GENOMIC DNA]</scope>
    <source>
        <strain evidence="2 3">DSM 46144</strain>
    </source>
</reference>
<gene>
    <name evidence="2" type="ORF">SAMN05443668_1359</name>
</gene>
<evidence type="ECO:0000313" key="3">
    <source>
        <dbReference type="Proteomes" id="UP000184440"/>
    </source>
</evidence>
<protein>
    <submittedName>
        <fullName evidence="2">GTPase, G3E family</fullName>
    </submittedName>
</protein>
<organism evidence="2 3">
    <name type="scientific">Cryptosporangium aurantiacum</name>
    <dbReference type="NCBI Taxonomy" id="134849"/>
    <lineage>
        <taxon>Bacteria</taxon>
        <taxon>Bacillati</taxon>
        <taxon>Actinomycetota</taxon>
        <taxon>Actinomycetes</taxon>
        <taxon>Cryptosporangiales</taxon>
        <taxon>Cryptosporangiaceae</taxon>
        <taxon>Cryptosporangium</taxon>
    </lineage>
</organism>
<dbReference type="PANTHER" id="PTHR43603:SF1">
    <property type="entry name" value="ZINC-REGULATED GTPASE METALLOPROTEIN ACTIVATOR 1"/>
    <property type="match status" value="1"/>
</dbReference>
<feature type="domain" description="CobW C-terminal" evidence="1">
    <location>
        <begin position="244"/>
        <end position="360"/>
    </location>
</feature>
<dbReference type="SMART" id="SM00833">
    <property type="entry name" value="CobW_C"/>
    <property type="match status" value="1"/>
</dbReference>
<dbReference type="EMBL" id="FRCS01000035">
    <property type="protein sequence ID" value="SHN48158.1"/>
    <property type="molecule type" value="Genomic_DNA"/>
</dbReference>
<dbReference type="Pfam" id="PF02492">
    <property type="entry name" value="cobW"/>
    <property type="match status" value="1"/>
</dbReference>
<dbReference type="RefSeq" id="WP_073266684.1">
    <property type="nucleotide sequence ID" value="NZ_FRCS01000035.1"/>
</dbReference>
<dbReference type="AlphaFoldDB" id="A0A1M7RQ27"/>
<proteinExistence type="predicted"/>
<dbReference type="Gene3D" id="3.40.50.300">
    <property type="entry name" value="P-loop containing nucleotide triphosphate hydrolases"/>
    <property type="match status" value="1"/>
</dbReference>
<name>A0A1M7RQ27_9ACTN</name>
<keyword evidence="3" id="KW-1185">Reference proteome</keyword>
<sequence>MTHRPAVTVLSGFSPAATGAVARGLLVDDPNLLLVVHSIHDLADGRIRRLVRNAAGILEDVTVELVHGCVSCTLREDVLPTLVRLAREYPGSDQLLALPRAVEPEAVASVCAHTLIDGVPVTDAVRFDSYVTVVDAERLVRDLDTTDDLRHRGLHAAPDDHRGVADVVARQIEFADTIVVWAGPDADPLDRLRAATLVRRLAPWAAQEGLRGTRRHDPQRPPTLGRALEGYPIGDHEPVPDWGVASLLFESRRPFHPQRLHDALEELADRALRGRGQLWIAAQPDVALGFEASGGGVGLGSLGYWLATLPPSQWTEASPARRLTADATWDPYYGDRRTVLSFIGIDLAADALTTILTDCLLTDDELADGWESWSALPDPFAGCFTLPERLGHLS</sequence>
<accession>A0A1M7RQ27</accession>
<evidence type="ECO:0000313" key="2">
    <source>
        <dbReference type="EMBL" id="SHN48158.1"/>
    </source>
</evidence>
<dbReference type="InterPro" id="IPR027417">
    <property type="entry name" value="P-loop_NTPase"/>
</dbReference>
<dbReference type="PANTHER" id="PTHR43603">
    <property type="entry name" value="COBW DOMAIN-CONTAINING PROTEIN DDB_G0274527"/>
    <property type="match status" value="1"/>
</dbReference>
<dbReference type="InterPro" id="IPR003495">
    <property type="entry name" value="CobW/HypB/UreG_nucleotide-bd"/>
</dbReference>
<dbReference type="InterPro" id="IPR051927">
    <property type="entry name" value="Zn_Chap_cDPG_Synth"/>
</dbReference>
<dbReference type="Pfam" id="PF07683">
    <property type="entry name" value="CobW_C"/>
    <property type="match status" value="1"/>
</dbReference>
<dbReference type="Proteomes" id="UP000184440">
    <property type="component" value="Unassembled WGS sequence"/>
</dbReference>